<dbReference type="Gene3D" id="2.60.120.200">
    <property type="match status" value="1"/>
</dbReference>
<dbReference type="Pfam" id="PF00139">
    <property type="entry name" value="Lectin_legB"/>
    <property type="match status" value="1"/>
</dbReference>
<keyword evidence="4" id="KW-1185">Reference proteome</keyword>
<accession>A0AA39W6S9</accession>
<feature type="domain" description="Legume lectin" evidence="2">
    <location>
        <begin position="1"/>
        <end position="51"/>
    </location>
</feature>
<organism evidence="3 4">
    <name type="scientific">Acer saccharum</name>
    <name type="common">Sugar maple</name>
    <dbReference type="NCBI Taxonomy" id="4024"/>
    <lineage>
        <taxon>Eukaryota</taxon>
        <taxon>Viridiplantae</taxon>
        <taxon>Streptophyta</taxon>
        <taxon>Embryophyta</taxon>
        <taxon>Tracheophyta</taxon>
        <taxon>Spermatophyta</taxon>
        <taxon>Magnoliopsida</taxon>
        <taxon>eudicotyledons</taxon>
        <taxon>Gunneridae</taxon>
        <taxon>Pentapetalae</taxon>
        <taxon>rosids</taxon>
        <taxon>malvids</taxon>
        <taxon>Sapindales</taxon>
        <taxon>Sapindaceae</taxon>
        <taxon>Hippocastanoideae</taxon>
        <taxon>Acereae</taxon>
        <taxon>Acer</taxon>
    </lineage>
</organism>
<reference evidence="3" key="1">
    <citation type="journal article" date="2022" name="Plant J.">
        <title>Strategies of tolerance reflected in two North American maple genomes.</title>
        <authorList>
            <person name="McEvoy S.L."/>
            <person name="Sezen U.U."/>
            <person name="Trouern-Trend A."/>
            <person name="McMahon S.M."/>
            <person name="Schaberg P.G."/>
            <person name="Yang J."/>
            <person name="Wegrzyn J.L."/>
            <person name="Swenson N.G."/>
        </authorList>
    </citation>
    <scope>NUCLEOTIDE SEQUENCE</scope>
    <source>
        <strain evidence="3">NS2018</strain>
    </source>
</reference>
<evidence type="ECO:0000259" key="2">
    <source>
        <dbReference type="Pfam" id="PF00139"/>
    </source>
</evidence>
<name>A0AA39W6S9_ACESA</name>
<evidence type="ECO:0000256" key="1">
    <source>
        <dbReference type="ARBA" id="ARBA00022734"/>
    </source>
</evidence>
<gene>
    <name evidence="3" type="ORF">LWI29_008519</name>
</gene>
<dbReference type="AlphaFoldDB" id="A0AA39W6S9"/>
<keyword evidence="1" id="KW-0430">Lectin</keyword>
<evidence type="ECO:0000313" key="4">
    <source>
        <dbReference type="Proteomes" id="UP001168877"/>
    </source>
</evidence>
<comment type="caution">
    <text evidence="3">The sequence shown here is derived from an EMBL/GenBank/DDBJ whole genome shotgun (WGS) entry which is preliminary data.</text>
</comment>
<dbReference type="InterPro" id="IPR013320">
    <property type="entry name" value="ConA-like_dom_sf"/>
</dbReference>
<protein>
    <recommendedName>
        <fullName evidence="2">Legume lectin domain-containing protein</fullName>
    </recommendedName>
</protein>
<evidence type="ECO:0000313" key="3">
    <source>
        <dbReference type="EMBL" id="KAK0603776.1"/>
    </source>
</evidence>
<reference evidence="3" key="2">
    <citation type="submission" date="2023-06" db="EMBL/GenBank/DDBJ databases">
        <authorList>
            <person name="Swenson N.G."/>
            <person name="Wegrzyn J.L."/>
            <person name="Mcevoy S.L."/>
        </authorList>
    </citation>
    <scope>NUCLEOTIDE SEQUENCE</scope>
    <source>
        <strain evidence="3">NS2018</strain>
        <tissue evidence="3">Leaf</tissue>
    </source>
</reference>
<dbReference type="EMBL" id="JAUESC010000002">
    <property type="protein sequence ID" value="KAK0603776.1"/>
    <property type="molecule type" value="Genomic_DNA"/>
</dbReference>
<dbReference type="GO" id="GO:0030246">
    <property type="term" value="F:carbohydrate binding"/>
    <property type="evidence" value="ECO:0007669"/>
    <property type="project" value="UniProtKB-KW"/>
</dbReference>
<dbReference type="InterPro" id="IPR001220">
    <property type="entry name" value="Legume_lectin_dom"/>
</dbReference>
<sequence length="152" mass="16829">MYLYPIRFLDTTTNTTASFSCRFSSSILPSSMCPFGDGFAFLITSNADLAECGGGVGKQWWSSEDDAFRTNPAQSKDGPAARTGLSGIRILEEGDGPLSHRPLKRMSSPERWEAKQLIASGVLTVNEYPMYDEKGDGMMYQKRGLRRSLKLK</sequence>
<dbReference type="PROSITE" id="PS51257">
    <property type="entry name" value="PROKAR_LIPOPROTEIN"/>
    <property type="match status" value="1"/>
</dbReference>
<dbReference type="Proteomes" id="UP001168877">
    <property type="component" value="Unassembled WGS sequence"/>
</dbReference>
<dbReference type="SUPFAM" id="SSF49899">
    <property type="entry name" value="Concanavalin A-like lectins/glucanases"/>
    <property type="match status" value="1"/>
</dbReference>
<proteinExistence type="predicted"/>